<keyword evidence="2" id="KW-0732">Signal</keyword>
<evidence type="ECO:0000313" key="4">
    <source>
        <dbReference type="Proteomes" id="UP000054911"/>
    </source>
</evidence>
<evidence type="ECO:0000256" key="1">
    <source>
        <dbReference type="ARBA" id="ARBA00007613"/>
    </source>
</evidence>
<comment type="caution">
    <text evidence="3">The sequence shown here is derived from an EMBL/GenBank/DDBJ whole genome shotgun (WGS) entry which is preliminary data.</text>
</comment>
<feature type="signal peptide" evidence="2">
    <location>
        <begin position="1"/>
        <end position="28"/>
    </location>
</feature>
<dbReference type="PROSITE" id="PS51257">
    <property type="entry name" value="PROKAR_LIPOPROTEIN"/>
    <property type="match status" value="1"/>
</dbReference>
<dbReference type="Proteomes" id="UP000054911">
    <property type="component" value="Unassembled WGS sequence"/>
</dbReference>
<dbReference type="PANTHER" id="PTHR30203">
    <property type="entry name" value="OUTER MEMBRANE CATION EFFLUX PROTEIN"/>
    <property type="match status" value="1"/>
</dbReference>
<evidence type="ECO:0000313" key="3">
    <source>
        <dbReference type="EMBL" id="SAK51552.1"/>
    </source>
</evidence>
<comment type="subcellular location">
    <subcellularLocation>
        <location evidence="2">Cell membrane</location>
        <topology evidence="2">Lipid-anchor</topology>
    </subcellularLocation>
</comment>
<dbReference type="PANTHER" id="PTHR30203:SF32">
    <property type="entry name" value="CATION EFFLUX SYSTEM PROTEIN CUSC"/>
    <property type="match status" value="1"/>
</dbReference>
<dbReference type="GO" id="GO:0015562">
    <property type="term" value="F:efflux transmembrane transporter activity"/>
    <property type="evidence" value="ECO:0007669"/>
    <property type="project" value="InterPro"/>
</dbReference>
<keyword evidence="2" id="KW-0472">Membrane</keyword>
<keyword evidence="4" id="KW-1185">Reference proteome</keyword>
<evidence type="ECO:0000256" key="2">
    <source>
        <dbReference type="RuleBase" id="RU362097"/>
    </source>
</evidence>
<reference evidence="3" key="1">
    <citation type="submission" date="2016-01" db="EMBL/GenBank/DDBJ databases">
        <authorList>
            <person name="Peeters C."/>
        </authorList>
    </citation>
    <scope>NUCLEOTIDE SEQUENCE [LARGE SCALE GENOMIC DNA]</scope>
    <source>
        <strain evidence="3">LMG 29323</strain>
    </source>
</reference>
<gene>
    <name evidence="3" type="ORF">AWB80_01659</name>
</gene>
<sequence>MKFFKRSGKASFVLTALLLTACATHRSAKPAPVELPAKWTAATVIDGAHVGVDWWQEFDDQRLDRLVRRVLESNTDVLTAANRLRKARLEAASVATNMTPDVSLRAGVDWSTDPDAARRMRSGGGGVTAALSYDLDIGGKLAAERDSANGNVNRVESDGDWTRLKMVKESLEKYWKLGFLSESLNFAGESLAHAKKTLAIVQARYRAGDVSEIDVVAAQQKVIADGIAIDKLNEQVLKNRNALAILMGNPPETPVEIPDRLSSIPLKPVAAGLPADVIHRRADVRAAEWLLRQTLSQIDIARARLYPSLTLTGSVGTSSVNLERFLSNPIANLGLAVALPFFQWNQTQLQIKVSQAEFDAAAQAFRKTVYVALREVEDELTISAELAREETQLLEKLETARKAAHLAKVRFFAGQTAVQPWLQTQQSFTEAKEALAQIHLDRLTNRAALLVALGGSMENTTAIDREASGAYDCRQSSRG</sequence>
<dbReference type="EMBL" id="FCOE02000004">
    <property type="protein sequence ID" value="SAK51552.1"/>
    <property type="molecule type" value="Genomic_DNA"/>
</dbReference>
<dbReference type="Gene3D" id="1.20.1600.10">
    <property type="entry name" value="Outer membrane efflux proteins (OEP)"/>
    <property type="match status" value="1"/>
</dbReference>
<dbReference type="InterPro" id="IPR010131">
    <property type="entry name" value="MdtP/NodT-like"/>
</dbReference>
<dbReference type="Pfam" id="PF02321">
    <property type="entry name" value="OEP"/>
    <property type="match status" value="2"/>
</dbReference>
<dbReference type="AlphaFoldDB" id="A0A158A156"/>
<keyword evidence="2" id="KW-0449">Lipoprotein</keyword>
<comment type="similarity">
    <text evidence="1 2">Belongs to the outer membrane factor (OMF) (TC 1.B.17) family.</text>
</comment>
<keyword evidence="2" id="KW-1134">Transmembrane beta strand</keyword>
<proteinExistence type="inferred from homology"/>
<name>A0A158A156_9BURK</name>
<organism evidence="3 4">
    <name type="scientific">Caballeronia pedi</name>
    <dbReference type="NCBI Taxonomy" id="1777141"/>
    <lineage>
        <taxon>Bacteria</taxon>
        <taxon>Pseudomonadati</taxon>
        <taxon>Pseudomonadota</taxon>
        <taxon>Betaproteobacteria</taxon>
        <taxon>Burkholderiales</taxon>
        <taxon>Burkholderiaceae</taxon>
        <taxon>Caballeronia</taxon>
    </lineage>
</organism>
<protein>
    <submittedName>
        <fullName evidence="3">Outer membrane efflux protein</fullName>
    </submittedName>
</protein>
<dbReference type="SUPFAM" id="SSF56954">
    <property type="entry name" value="Outer membrane efflux proteins (OEP)"/>
    <property type="match status" value="1"/>
</dbReference>
<keyword evidence="2" id="KW-0812">Transmembrane</keyword>
<keyword evidence="2" id="KW-0564">Palmitate</keyword>
<dbReference type="Gene3D" id="2.20.200.10">
    <property type="entry name" value="Outer membrane efflux proteins (OEP)"/>
    <property type="match status" value="1"/>
</dbReference>
<dbReference type="NCBIfam" id="TIGR01845">
    <property type="entry name" value="outer_NodT"/>
    <property type="match status" value="1"/>
</dbReference>
<accession>A0A158A156</accession>
<dbReference type="GO" id="GO:0005886">
    <property type="term" value="C:plasma membrane"/>
    <property type="evidence" value="ECO:0007669"/>
    <property type="project" value="UniProtKB-SubCell"/>
</dbReference>
<dbReference type="InterPro" id="IPR003423">
    <property type="entry name" value="OMP_efflux"/>
</dbReference>
<feature type="chain" id="PRO_5007359871" evidence="2">
    <location>
        <begin position="29"/>
        <end position="479"/>
    </location>
</feature>
<dbReference type="STRING" id="1777141.AWB80_01659"/>